<reference evidence="2" key="1">
    <citation type="journal article" date="2009" name="Plant J.">
        <title>Comparative analysis of complete orthologous centromeres from two subspecies of rice reveals rapid variation of centromere organization and structure.</title>
        <authorList>
            <person name="Wu J."/>
            <person name="Fujisawa M."/>
            <person name="Tian Z."/>
            <person name="Yamagata H."/>
            <person name="Kamiya K."/>
            <person name="Shibata M."/>
            <person name="Hosokawa S."/>
            <person name="Ito Y."/>
            <person name="Hamada M."/>
            <person name="Katagiri S."/>
            <person name="Kurita K."/>
            <person name="Yamamoto M."/>
            <person name="Kikuta A."/>
            <person name="Machita K."/>
            <person name="Karasawa W."/>
            <person name="Kanamori H."/>
            <person name="Namiki N."/>
            <person name="Mizuno H."/>
            <person name="Ma J."/>
            <person name="Sasaki T."/>
            <person name="Matsumoto T."/>
        </authorList>
    </citation>
    <scope>NUCLEOTIDE SEQUENCE</scope>
</reference>
<name>C8TF43_ORYSI</name>
<feature type="compositionally biased region" description="Pro residues" evidence="1">
    <location>
        <begin position="125"/>
        <end position="137"/>
    </location>
</feature>
<proteinExistence type="predicted"/>
<evidence type="ECO:0000313" key="2">
    <source>
        <dbReference type="EMBL" id="BAI39765.1"/>
    </source>
</evidence>
<feature type="compositionally biased region" description="Polar residues" evidence="1">
    <location>
        <begin position="42"/>
        <end position="58"/>
    </location>
</feature>
<sequence length="248" mass="26627">MCQYVPSSAFASGAAVAAVSPLPDAARRFAPPPSSCLRGEGSVTNVSCDVTPPTSAAESNRHHQPINEQSWRRAPLLHAAVAEFSLSSSSATALRHRLSPPIKGRRDKPPPPPSLIGRSELLLPPFRPSPSLPPPSTTFPGCALLGNTISHRRSYLPATGELAPRSPSPLFPLDCQTEEKKKSNLLIGFICYLFRIRTLDRTTSSIGIQGADVDPDGYAEAAGNLKAQVKLTRNLEGSEIYGNNKFFF</sequence>
<organism evidence="2">
    <name type="scientific">Oryza sativa subsp. indica</name>
    <name type="common">Rice</name>
    <dbReference type="NCBI Taxonomy" id="39946"/>
    <lineage>
        <taxon>Eukaryota</taxon>
        <taxon>Viridiplantae</taxon>
        <taxon>Streptophyta</taxon>
        <taxon>Embryophyta</taxon>
        <taxon>Tracheophyta</taxon>
        <taxon>Spermatophyta</taxon>
        <taxon>Magnoliopsida</taxon>
        <taxon>Liliopsida</taxon>
        <taxon>Poales</taxon>
        <taxon>Poaceae</taxon>
        <taxon>BOP clade</taxon>
        <taxon>Oryzoideae</taxon>
        <taxon>Oryzeae</taxon>
        <taxon>Oryzinae</taxon>
        <taxon>Oryza</taxon>
        <taxon>Oryza sativa</taxon>
    </lineage>
</organism>
<feature type="compositionally biased region" description="Basic residues" evidence="1">
    <location>
        <begin position="95"/>
        <end position="106"/>
    </location>
</feature>
<dbReference type="EMBL" id="AP009094">
    <property type="protein sequence ID" value="BAI39978.1"/>
    <property type="molecule type" value="Genomic_DNA"/>
</dbReference>
<protein>
    <submittedName>
        <fullName evidence="2">Uncharacterized protein K0081B11.2</fullName>
    </submittedName>
    <submittedName>
        <fullName evidence="3">Uncharacterized protein K0486F02.30</fullName>
    </submittedName>
</protein>
<evidence type="ECO:0000313" key="3">
    <source>
        <dbReference type="EMBL" id="BAI39978.1"/>
    </source>
</evidence>
<evidence type="ECO:0000256" key="1">
    <source>
        <dbReference type="SAM" id="MobiDB-lite"/>
    </source>
</evidence>
<feature type="region of interest" description="Disordered" evidence="1">
    <location>
        <begin position="30"/>
        <end position="66"/>
    </location>
</feature>
<dbReference type="EMBL" id="AP009084">
    <property type="protein sequence ID" value="BAI39765.1"/>
    <property type="molecule type" value="Genomic_DNA"/>
</dbReference>
<feature type="region of interest" description="Disordered" evidence="1">
    <location>
        <begin position="95"/>
        <end position="138"/>
    </location>
</feature>
<gene>
    <name evidence="2" type="primary">K0081B11.2</name>
    <name evidence="3" type="synonym">K0486F02.30</name>
</gene>
<accession>C8TF43</accession>
<dbReference type="AlphaFoldDB" id="C8TF43"/>